<protein>
    <recommendedName>
        <fullName evidence="9">Peptidase S54 rhomboid domain-containing protein</fullName>
    </recommendedName>
</protein>
<feature type="region of interest" description="Disordered" evidence="7">
    <location>
        <begin position="360"/>
        <end position="380"/>
    </location>
</feature>
<evidence type="ECO:0000256" key="3">
    <source>
        <dbReference type="ARBA" id="ARBA00022692"/>
    </source>
</evidence>
<feature type="compositionally biased region" description="Gly residues" evidence="7">
    <location>
        <begin position="362"/>
        <end position="377"/>
    </location>
</feature>
<dbReference type="Proteomes" id="UP000469890">
    <property type="component" value="Unassembled WGS sequence"/>
</dbReference>
<keyword evidence="3 8" id="KW-0812">Transmembrane</keyword>
<dbReference type="InterPro" id="IPR035952">
    <property type="entry name" value="Rhomboid-like_sf"/>
</dbReference>
<feature type="domain" description="Peptidase S54 rhomboid" evidence="9">
    <location>
        <begin position="194"/>
        <end position="338"/>
    </location>
</feature>
<feature type="transmembrane region" description="Helical" evidence="8">
    <location>
        <begin position="289"/>
        <end position="310"/>
    </location>
</feature>
<dbReference type="GO" id="GO:0016020">
    <property type="term" value="C:membrane"/>
    <property type="evidence" value="ECO:0007669"/>
    <property type="project" value="UniProtKB-SubCell"/>
</dbReference>
<evidence type="ECO:0000256" key="7">
    <source>
        <dbReference type="SAM" id="MobiDB-lite"/>
    </source>
</evidence>
<evidence type="ECO:0000313" key="10">
    <source>
        <dbReference type="EMBL" id="KAF1796037.1"/>
    </source>
</evidence>
<proteinExistence type="inferred from homology"/>
<feature type="transmembrane region" description="Helical" evidence="8">
    <location>
        <begin position="322"/>
        <end position="340"/>
    </location>
</feature>
<keyword evidence="6 8" id="KW-0472">Membrane</keyword>
<evidence type="ECO:0000256" key="8">
    <source>
        <dbReference type="SAM" id="Phobius"/>
    </source>
</evidence>
<comment type="caution">
    <text evidence="10">The sequence shown here is derived from an EMBL/GenBank/DDBJ whole genome shotgun (WGS) entry which is preliminary data.</text>
</comment>
<comment type="similarity">
    <text evidence="2">Belongs to the peptidase S54 family.</text>
</comment>
<dbReference type="InterPro" id="IPR022764">
    <property type="entry name" value="Peptidase_S54_rhomboid_dom"/>
</dbReference>
<evidence type="ECO:0000259" key="9">
    <source>
        <dbReference type="Pfam" id="PF01694"/>
    </source>
</evidence>
<organism evidence="10 11">
    <name type="scientific">Mucor circinelloides f. lusitanicus</name>
    <name type="common">Mucor racemosus var. lusitanicus</name>
    <dbReference type="NCBI Taxonomy" id="29924"/>
    <lineage>
        <taxon>Eukaryota</taxon>
        <taxon>Fungi</taxon>
        <taxon>Fungi incertae sedis</taxon>
        <taxon>Mucoromycota</taxon>
        <taxon>Mucoromycotina</taxon>
        <taxon>Mucoromycetes</taxon>
        <taxon>Mucorales</taxon>
        <taxon>Mucorineae</taxon>
        <taxon>Mucoraceae</taxon>
        <taxon>Mucor</taxon>
    </lineage>
</organism>
<evidence type="ECO:0000256" key="2">
    <source>
        <dbReference type="ARBA" id="ARBA00009045"/>
    </source>
</evidence>
<comment type="subcellular location">
    <subcellularLocation>
        <location evidence="1">Membrane</location>
        <topology evidence="1">Multi-pass membrane protein</topology>
    </subcellularLocation>
</comment>
<keyword evidence="5 8" id="KW-1133">Transmembrane helix</keyword>
<evidence type="ECO:0000256" key="5">
    <source>
        <dbReference type="ARBA" id="ARBA00022989"/>
    </source>
</evidence>
<dbReference type="InterPro" id="IPR050925">
    <property type="entry name" value="Rhomboid_protease_S54"/>
</dbReference>
<gene>
    <name evidence="10" type="ORF">FB192DRAFT_1337358</name>
</gene>
<keyword evidence="4" id="KW-0378">Hydrolase</keyword>
<dbReference type="SUPFAM" id="SSF144091">
    <property type="entry name" value="Rhomboid-like"/>
    <property type="match status" value="1"/>
</dbReference>
<feature type="transmembrane region" description="Helical" evidence="8">
    <location>
        <begin position="262"/>
        <end position="283"/>
    </location>
</feature>
<evidence type="ECO:0000313" key="11">
    <source>
        <dbReference type="Proteomes" id="UP000469890"/>
    </source>
</evidence>
<dbReference type="EMBL" id="JAAECE010000015">
    <property type="protein sequence ID" value="KAF1796037.1"/>
    <property type="molecule type" value="Genomic_DNA"/>
</dbReference>
<evidence type="ECO:0000256" key="4">
    <source>
        <dbReference type="ARBA" id="ARBA00022801"/>
    </source>
</evidence>
<name>A0A8H4EVW1_MUCCL</name>
<accession>A0A8H4EVW1</accession>
<evidence type="ECO:0000256" key="6">
    <source>
        <dbReference type="ARBA" id="ARBA00023136"/>
    </source>
</evidence>
<dbReference type="Gene3D" id="1.20.1540.10">
    <property type="entry name" value="Rhomboid-like"/>
    <property type="match status" value="1"/>
</dbReference>
<reference evidence="10 11" key="1">
    <citation type="submission" date="2019-09" db="EMBL/GenBank/DDBJ databases">
        <authorList>
            <consortium name="DOE Joint Genome Institute"/>
            <person name="Mondo S.J."/>
            <person name="Navarro-Mendoza M.I."/>
            <person name="Perez-Arques C."/>
            <person name="Panchal S."/>
            <person name="Nicolas F.E."/>
            <person name="Ganguly P."/>
            <person name="Pangilinan J."/>
            <person name="Grigoriev I."/>
            <person name="Heitman J."/>
            <person name="Sanya K."/>
            <person name="Garre V."/>
        </authorList>
    </citation>
    <scope>NUCLEOTIDE SEQUENCE [LARGE SCALE GENOMIC DNA]</scope>
    <source>
        <strain evidence="10 11">MU402</strain>
    </source>
</reference>
<dbReference type="PANTHER" id="PTHR43731">
    <property type="entry name" value="RHOMBOID PROTEASE"/>
    <property type="match status" value="1"/>
</dbReference>
<dbReference type="PANTHER" id="PTHR43731:SF14">
    <property type="entry name" value="PRESENILIN-ASSOCIATED RHOMBOID-LIKE PROTEIN, MITOCHONDRIAL"/>
    <property type="match status" value="1"/>
</dbReference>
<dbReference type="GO" id="GO:0006465">
    <property type="term" value="P:signal peptide processing"/>
    <property type="evidence" value="ECO:0007669"/>
    <property type="project" value="TreeGrafter"/>
</dbReference>
<evidence type="ECO:0000256" key="1">
    <source>
        <dbReference type="ARBA" id="ARBA00004141"/>
    </source>
</evidence>
<sequence length="405" mass="45319">MLRRVLIQHGRHLQIKQSFIHTTSTHPRHPSPSSSSSYQYMKPLLFGAISCTTIFFSAACIHEREKETLWQKLRKQAGNTLRDIITDDNLVWSDIYKEKKKMLREYQNQVLRDLQQRLEQYNALPVQLKRSLLATAETAFYMPESEKTMAALISINVAVFACWKVPALQKYMVRYFCHNPAAAASNTGRQQPQWTLFTSCFSHRNVIHLTVNMVGLWSLGPVLHDLLGREQFVALYLSLGIGANVISHQLQLLAKQVAARPILPSMGASGALYGLLTGTAYLYPDAVAFVALLPWIPFKITYAVPALLTLDAAGILMRWRMFDHFAHLGGAALGIAYMQFGPNHMWPYMINTVRNLKKSVGNGKGGGSSNNNGGGDKTSGALMEMPERIRAKIFGKKTVAVPEKQ</sequence>
<dbReference type="GO" id="GO:0004252">
    <property type="term" value="F:serine-type endopeptidase activity"/>
    <property type="evidence" value="ECO:0007669"/>
    <property type="project" value="InterPro"/>
</dbReference>
<dbReference type="Pfam" id="PF01694">
    <property type="entry name" value="Rhomboid"/>
    <property type="match status" value="1"/>
</dbReference>
<dbReference type="AlphaFoldDB" id="A0A8H4EVW1"/>